<feature type="compositionally biased region" description="Low complexity" evidence="6">
    <location>
        <begin position="573"/>
        <end position="582"/>
    </location>
</feature>
<feature type="compositionally biased region" description="Basic and acidic residues" evidence="6">
    <location>
        <begin position="627"/>
        <end position="644"/>
    </location>
</feature>
<feature type="compositionally biased region" description="Low complexity" evidence="6">
    <location>
        <begin position="504"/>
        <end position="517"/>
    </location>
</feature>
<organism evidence="8 9">
    <name type="scientific">Mytilus coruscus</name>
    <name type="common">Sea mussel</name>
    <dbReference type="NCBI Taxonomy" id="42192"/>
    <lineage>
        <taxon>Eukaryota</taxon>
        <taxon>Metazoa</taxon>
        <taxon>Spiralia</taxon>
        <taxon>Lophotrochozoa</taxon>
        <taxon>Mollusca</taxon>
        <taxon>Bivalvia</taxon>
        <taxon>Autobranchia</taxon>
        <taxon>Pteriomorphia</taxon>
        <taxon>Mytilida</taxon>
        <taxon>Mytiloidea</taxon>
        <taxon>Mytilidae</taxon>
        <taxon>Mytilinae</taxon>
        <taxon>Mytilus</taxon>
    </lineage>
</organism>
<keyword evidence="5" id="KW-0175">Coiled coil</keyword>
<keyword evidence="3" id="KW-0862">Zinc</keyword>
<dbReference type="PANTHER" id="PTHR10131">
    <property type="entry name" value="TNF RECEPTOR ASSOCIATED FACTOR"/>
    <property type="match status" value="1"/>
</dbReference>
<feature type="compositionally biased region" description="Basic and acidic residues" evidence="6">
    <location>
        <begin position="449"/>
        <end position="469"/>
    </location>
</feature>
<feature type="compositionally biased region" description="Polar residues" evidence="6">
    <location>
        <begin position="781"/>
        <end position="816"/>
    </location>
</feature>
<dbReference type="PROSITE" id="PS00518">
    <property type="entry name" value="ZF_RING_1"/>
    <property type="match status" value="1"/>
</dbReference>
<feature type="region of interest" description="Disordered" evidence="6">
    <location>
        <begin position="625"/>
        <end position="880"/>
    </location>
</feature>
<dbReference type="OrthoDB" id="9049620at2759"/>
<dbReference type="InterPro" id="IPR001841">
    <property type="entry name" value="Znf_RING"/>
</dbReference>
<feature type="region of interest" description="Disordered" evidence="6">
    <location>
        <begin position="418"/>
        <end position="535"/>
    </location>
</feature>
<gene>
    <name evidence="8" type="ORF">MCOR_36259</name>
</gene>
<dbReference type="EMBL" id="CACVKT020006490">
    <property type="protein sequence ID" value="CAC5402296.1"/>
    <property type="molecule type" value="Genomic_DNA"/>
</dbReference>
<dbReference type="InterPro" id="IPR017907">
    <property type="entry name" value="Znf_RING_CS"/>
</dbReference>
<dbReference type="GO" id="GO:0008270">
    <property type="term" value="F:zinc ion binding"/>
    <property type="evidence" value="ECO:0007669"/>
    <property type="project" value="UniProtKB-KW"/>
</dbReference>
<dbReference type="Proteomes" id="UP000507470">
    <property type="component" value="Unassembled WGS sequence"/>
</dbReference>
<protein>
    <recommendedName>
        <fullName evidence="7">RING-type domain-containing protein</fullName>
    </recommendedName>
</protein>
<keyword evidence="9" id="KW-1185">Reference proteome</keyword>
<name>A0A6J8D329_MYTCO</name>
<dbReference type="GO" id="GO:0043122">
    <property type="term" value="P:regulation of canonical NF-kappaB signal transduction"/>
    <property type="evidence" value="ECO:0007669"/>
    <property type="project" value="TreeGrafter"/>
</dbReference>
<dbReference type="Pfam" id="PF13639">
    <property type="entry name" value="zf-RING_2"/>
    <property type="match status" value="1"/>
</dbReference>
<evidence type="ECO:0000256" key="1">
    <source>
        <dbReference type="ARBA" id="ARBA00022723"/>
    </source>
</evidence>
<dbReference type="AlphaFoldDB" id="A0A6J8D329"/>
<proteinExistence type="predicted"/>
<feature type="coiled-coil region" evidence="5">
    <location>
        <begin position="205"/>
        <end position="253"/>
    </location>
</feature>
<feature type="compositionally biased region" description="Basic residues" evidence="6">
    <location>
        <begin position="520"/>
        <end position="529"/>
    </location>
</feature>
<feature type="domain" description="RING-type" evidence="7">
    <location>
        <begin position="63"/>
        <end position="101"/>
    </location>
</feature>
<evidence type="ECO:0000313" key="8">
    <source>
        <dbReference type="EMBL" id="CAC5402296.1"/>
    </source>
</evidence>
<feature type="compositionally biased region" description="Basic and acidic residues" evidence="6">
    <location>
        <begin position="660"/>
        <end position="684"/>
    </location>
</feature>
<feature type="compositionally biased region" description="Polar residues" evidence="6">
    <location>
        <begin position="420"/>
        <end position="436"/>
    </location>
</feature>
<evidence type="ECO:0000256" key="4">
    <source>
        <dbReference type="PROSITE-ProRule" id="PRU00175"/>
    </source>
</evidence>
<feature type="compositionally biased region" description="Low complexity" evidence="6">
    <location>
        <begin position="437"/>
        <end position="447"/>
    </location>
</feature>
<dbReference type="PANTHER" id="PTHR10131:SF157">
    <property type="entry name" value="RECEPTOR-ASSOCIATED FACTOR, PUTATIVE-RELATED"/>
    <property type="match status" value="1"/>
</dbReference>
<dbReference type="InterPro" id="IPR013083">
    <property type="entry name" value="Znf_RING/FYVE/PHD"/>
</dbReference>
<reference evidence="8 9" key="1">
    <citation type="submission" date="2020-06" db="EMBL/GenBank/DDBJ databases">
        <authorList>
            <person name="Li R."/>
            <person name="Bekaert M."/>
        </authorList>
    </citation>
    <scope>NUCLEOTIDE SEQUENCE [LARGE SCALE GENOMIC DNA]</scope>
    <source>
        <strain evidence="9">wild</strain>
    </source>
</reference>
<sequence length="903" mass="104239">MQNLPRCKESVFRTKTDEYEKAKPSSICYEINIITIILPYELLKMSQYDTEKFCQPPDPDLICCICQCVLQSPVESPCRHVFCNVCITTWLNNHRNCPTCRRRVKKRQLKPVLPIVQNMINRLLMFCDFKDNGCAETVMLEIYINHVEGCGYRKLKCRFNRCDKMILKKDKDQHENQVCEFREKLCIGRCGLMIPVCVYDTHDCYEELQKFNREKSELVDKLQEKVKELNALTQKLQKEVDRLKQQLARNRWNLPDAWGSSWDPSDSEYNDSMYNYLSGSSYSDDQDSHFSQPDLVLTATSHPTATNTTTTTSSSADNGGFREYVIYPSRRPATPVIQAPWPRYETRSSRYVYDIRSPSPIHNATDAYSGITDQALDLSHHTHQENLPMGEGIFHRLCTGISDTASSSIRNINLEYIPTPINNNQSNTGRNTAMESNINSNTNLNVNQDNHDSQNESHNNDELSHHSDHTVYSLSDSDSDHTPTRWWRSSRSSMSHHSEHQSDIQRSSRSRSQSYDSNRSRSHGSRRSRSLSYDSNRSQFWSHHHSHNRSRSVLSDRSGSYDFYRRSRSYNFSRSRSGSFDSYRSRSRSYEYTRRQHLRRSRASSRSSQLDVHYRTWSRSYSRSRSRSRDRLSRSRSRSVERLSRSRSRSIDILSRSRSRSIDRLSRSRSRSLDHVMSRSHSEESLSSNSTLRSYMSRSGSRSSRSCTPDSYRSETPVDEIHDRYRPESSPAHENSHENLNQLNENEKAGNSRHLNITTDIDSTETDSDAGYNFKRRRSKNSNYSDSGIGTESSNTDLSKNQNSDTRDSNVNNGASSDDRKRKTSVIDCDIDTKRMRNQDNNNGEQSDSDTSWVPSANDRQTDDTISDEASSGSSYEVEVPKTVLELIDEVDSEGTDDTWSPN</sequence>
<feature type="compositionally biased region" description="Polar residues" evidence="6">
    <location>
        <begin position="839"/>
        <end position="859"/>
    </location>
</feature>
<evidence type="ECO:0000256" key="3">
    <source>
        <dbReference type="ARBA" id="ARBA00022833"/>
    </source>
</evidence>
<evidence type="ECO:0000313" key="9">
    <source>
        <dbReference type="Proteomes" id="UP000507470"/>
    </source>
</evidence>
<dbReference type="SUPFAM" id="SSF57850">
    <property type="entry name" value="RING/U-box"/>
    <property type="match status" value="1"/>
</dbReference>
<dbReference type="PROSITE" id="PS50089">
    <property type="entry name" value="ZF_RING_2"/>
    <property type="match status" value="1"/>
</dbReference>
<dbReference type="SUPFAM" id="SSF49599">
    <property type="entry name" value="TRAF domain-like"/>
    <property type="match status" value="1"/>
</dbReference>
<dbReference type="Gene3D" id="3.30.40.10">
    <property type="entry name" value="Zinc/RING finger domain, C3HC4 (zinc finger)"/>
    <property type="match status" value="2"/>
</dbReference>
<evidence type="ECO:0000256" key="2">
    <source>
        <dbReference type="ARBA" id="ARBA00022771"/>
    </source>
</evidence>
<keyword evidence="1" id="KW-0479">Metal-binding</keyword>
<feature type="compositionally biased region" description="Low complexity" evidence="6">
    <location>
        <begin position="685"/>
        <end position="706"/>
    </location>
</feature>
<accession>A0A6J8D329</accession>
<dbReference type="SMART" id="SM00184">
    <property type="entry name" value="RING"/>
    <property type="match status" value="1"/>
</dbReference>
<evidence type="ECO:0000259" key="7">
    <source>
        <dbReference type="PROSITE" id="PS50089"/>
    </source>
</evidence>
<evidence type="ECO:0000256" key="5">
    <source>
        <dbReference type="SAM" id="Coils"/>
    </source>
</evidence>
<keyword evidence="2 4" id="KW-0863">Zinc-finger</keyword>
<feature type="region of interest" description="Disordered" evidence="6">
    <location>
        <begin position="573"/>
        <end position="609"/>
    </location>
</feature>
<evidence type="ECO:0000256" key="6">
    <source>
        <dbReference type="SAM" id="MobiDB-lite"/>
    </source>
</evidence>